<dbReference type="EMBL" id="JADGJH010000058">
    <property type="protein sequence ID" value="KAJ3140098.1"/>
    <property type="molecule type" value="Genomic_DNA"/>
</dbReference>
<organism evidence="2 3">
    <name type="scientific">Physocladia obscura</name>
    <dbReference type="NCBI Taxonomy" id="109957"/>
    <lineage>
        <taxon>Eukaryota</taxon>
        <taxon>Fungi</taxon>
        <taxon>Fungi incertae sedis</taxon>
        <taxon>Chytridiomycota</taxon>
        <taxon>Chytridiomycota incertae sedis</taxon>
        <taxon>Chytridiomycetes</taxon>
        <taxon>Chytridiales</taxon>
        <taxon>Chytriomycetaceae</taxon>
        <taxon>Physocladia</taxon>
    </lineage>
</organism>
<feature type="compositionally biased region" description="Low complexity" evidence="1">
    <location>
        <begin position="922"/>
        <end position="933"/>
    </location>
</feature>
<comment type="caution">
    <text evidence="2">The sequence shown here is derived from an EMBL/GenBank/DDBJ whole genome shotgun (WGS) entry which is preliminary data.</text>
</comment>
<accession>A0AAD5T9N8</accession>
<name>A0AAD5T9N8_9FUNG</name>
<gene>
    <name evidence="2" type="ORF">HK100_010475</name>
</gene>
<sequence length="992" mass="111364">MPSIKIDDLNSEPSIVAQNLNDNLLLKSALTIFPNIDEIILHALIIGPVELRHFTQICPPDSGSLDETSKVSFQSPNHMIRCLVQYQSILSVKYQHYFNKKYPPSKMRAYNTFIDTVFKRLDFGTKFEHVSDFILDVLLNSATSMDFDFTRISYSSLDDIDSQFFYDTHDTNDESHDGVTMDGIPTLRDFFSTYFSAIFTPTQLSQLMTRKNFLDLFATSNKHAIIDAVGVCLLKLAKRMKNIWIDSDFWCLLEVISNSRIEDLLDTVLFGASETNKCALGLIRMLAGASSSNLDSTAYSLVDNVLRKFLQTERRRNLILMLCSEDCENPLLLHALRNGSYPMISFLTSFLSVTISGKLSVGGICPWALLQTAHTGTWNIFTCLVVEDDFKRLFDGDRDNLVGMFLEGLMLEEGNGTNRAFHQPCWNIQPSKTALLNSSFGNLQVFKPLLKRLKADDIRNLLCDLEIEWINENHWESFTLGQFDLAILSGYTEEALLILEVLTEAGMDASELSNPVILMNWLVWMIQAHKEPAAPSSNESDTKDSSSSTSSSFLNIQEILVILGEDGLDQLINNTSWPASLPFELYSRGWISPVQMTKFMDSPRFNPVYILPAERSKSSFLCWAAARFHVHLLAQYLPTVKDNHRILVKKTSPGGETWMHLLAHGFSKVKQDRAFVRMAIQCVKDGDVFNATDAGGKSVQEAWEAILDLVEKQDQAEVKRILAMIQSNCKGDVADVIKVESSDSDVELIEFKTERQTTAEAERIHDRSYLSQFEQGDSVPSQKGSFSSSADSMLPASSGTSIPFAEFLAYPAIKHASNNFANLSNGRISPTFQKISSQRIIARPNPSNFGTQATIPIAAVTPFTTTAKAKMPPNYHDSPSSRIDLINSANSAIRQQQQQQKQQQHTPSSSSSSAYSHRRSLSGENYSGNSSYSMREKRSRTEYDDDNRRVDSGSARYFRYDNSPSRPDGHWRRRAADGAEDGFGRGFDNKRG</sequence>
<evidence type="ECO:0000313" key="2">
    <source>
        <dbReference type="EMBL" id="KAJ3140098.1"/>
    </source>
</evidence>
<dbReference type="AlphaFoldDB" id="A0AAD5T9N8"/>
<feature type="compositionally biased region" description="Polar residues" evidence="1">
    <location>
        <begin position="770"/>
        <end position="784"/>
    </location>
</feature>
<feature type="compositionally biased region" description="Basic and acidic residues" evidence="1">
    <location>
        <begin position="934"/>
        <end position="951"/>
    </location>
</feature>
<feature type="compositionally biased region" description="Low complexity" evidence="1">
    <location>
        <begin position="892"/>
        <end position="915"/>
    </location>
</feature>
<protein>
    <submittedName>
        <fullName evidence="2">Uncharacterized protein</fullName>
    </submittedName>
</protein>
<feature type="region of interest" description="Disordered" evidence="1">
    <location>
        <begin position="770"/>
        <end position="792"/>
    </location>
</feature>
<evidence type="ECO:0000256" key="1">
    <source>
        <dbReference type="SAM" id="MobiDB-lite"/>
    </source>
</evidence>
<proteinExistence type="predicted"/>
<feature type="compositionally biased region" description="Basic and acidic residues" evidence="1">
    <location>
        <begin position="967"/>
        <end position="977"/>
    </location>
</feature>
<feature type="region of interest" description="Disordered" evidence="1">
    <location>
        <begin position="892"/>
        <end position="992"/>
    </location>
</feature>
<dbReference type="Proteomes" id="UP001211907">
    <property type="component" value="Unassembled WGS sequence"/>
</dbReference>
<reference evidence="2" key="1">
    <citation type="submission" date="2020-05" db="EMBL/GenBank/DDBJ databases">
        <title>Phylogenomic resolution of chytrid fungi.</title>
        <authorList>
            <person name="Stajich J.E."/>
            <person name="Amses K."/>
            <person name="Simmons R."/>
            <person name="Seto K."/>
            <person name="Myers J."/>
            <person name="Bonds A."/>
            <person name="Quandt C.A."/>
            <person name="Barry K."/>
            <person name="Liu P."/>
            <person name="Grigoriev I."/>
            <person name="Longcore J.E."/>
            <person name="James T.Y."/>
        </authorList>
    </citation>
    <scope>NUCLEOTIDE SEQUENCE</scope>
    <source>
        <strain evidence="2">JEL0513</strain>
    </source>
</reference>
<evidence type="ECO:0000313" key="3">
    <source>
        <dbReference type="Proteomes" id="UP001211907"/>
    </source>
</evidence>
<keyword evidence="3" id="KW-1185">Reference proteome</keyword>